<protein>
    <recommendedName>
        <fullName evidence="2">Integrase catalytic domain-containing protein</fullName>
    </recommendedName>
</protein>
<evidence type="ECO:0000259" key="2">
    <source>
        <dbReference type="PROSITE" id="PS50994"/>
    </source>
</evidence>
<sequence>MIDQQPNPSRPDTASSPQSRPRVNVDRYSVSTAADGRTLKMLNVIDEFTREALAIEVDRSIDADGGVNALDRLALMHVAPHYVRFDNGP</sequence>
<gene>
    <name evidence="3" type="ORF">FHU31_004222</name>
</gene>
<dbReference type="PROSITE" id="PS50994">
    <property type="entry name" value="INTEGRASE"/>
    <property type="match status" value="1"/>
</dbReference>
<dbReference type="AlphaFoldDB" id="A0A7X5U2P4"/>
<accession>A0A7X5U2P4</accession>
<proteinExistence type="predicted"/>
<comment type="caution">
    <text evidence="3">The sequence shown here is derived from an EMBL/GenBank/DDBJ whole genome shotgun (WGS) entry which is preliminary data.</text>
</comment>
<feature type="domain" description="Integrase catalytic" evidence="2">
    <location>
        <begin position="13"/>
        <end position="89"/>
    </location>
</feature>
<organism evidence="3 4">
    <name type="scientific">Mycolicibacterium fluoranthenivorans</name>
    <dbReference type="NCBI Taxonomy" id="258505"/>
    <lineage>
        <taxon>Bacteria</taxon>
        <taxon>Bacillati</taxon>
        <taxon>Actinomycetota</taxon>
        <taxon>Actinomycetes</taxon>
        <taxon>Mycobacteriales</taxon>
        <taxon>Mycobacteriaceae</taxon>
        <taxon>Mycolicibacterium</taxon>
    </lineage>
</organism>
<dbReference type="EMBL" id="JAANOW010000002">
    <property type="protein sequence ID" value="NIH97232.1"/>
    <property type="molecule type" value="Genomic_DNA"/>
</dbReference>
<reference evidence="3 4" key="1">
    <citation type="submission" date="2020-03" db="EMBL/GenBank/DDBJ databases">
        <title>Sequencing the genomes of 1000 actinobacteria strains.</title>
        <authorList>
            <person name="Klenk H.-P."/>
        </authorList>
    </citation>
    <scope>NUCLEOTIDE SEQUENCE [LARGE SCALE GENOMIC DNA]</scope>
    <source>
        <strain evidence="3 4">DSM 44556</strain>
    </source>
</reference>
<dbReference type="InterPro" id="IPR012337">
    <property type="entry name" value="RNaseH-like_sf"/>
</dbReference>
<evidence type="ECO:0000313" key="3">
    <source>
        <dbReference type="EMBL" id="NIH97232.1"/>
    </source>
</evidence>
<feature type="region of interest" description="Disordered" evidence="1">
    <location>
        <begin position="1"/>
        <end position="27"/>
    </location>
</feature>
<dbReference type="SUPFAM" id="SSF53098">
    <property type="entry name" value="Ribonuclease H-like"/>
    <property type="match status" value="1"/>
</dbReference>
<dbReference type="PANTHER" id="PTHR47515">
    <property type="entry name" value="LOW CALCIUM RESPONSE LOCUS PROTEIN T"/>
    <property type="match status" value="1"/>
</dbReference>
<keyword evidence="4" id="KW-1185">Reference proteome</keyword>
<dbReference type="Proteomes" id="UP000547444">
    <property type="component" value="Unassembled WGS sequence"/>
</dbReference>
<evidence type="ECO:0000256" key="1">
    <source>
        <dbReference type="SAM" id="MobiDB-lite"/>
    </source>
</evidence>
<evidence type="ECO:0000313" key="4">
    <source>
        <dbReference type="Proteomes" id="UP000547444"/>
    </source>
</evidence>
<dbReference type="InterPro" id="IPR001584">
    <property type="entry name" value="Integrase_cat-core"/>
</dbReference>
<feature type="compositionally biased region" description="Polar residues" evidence="1">
    <location>
        <begin position="1"/>
        <end position="21"/>
    </location>
</feature>
<dbReference type="PANTHER" id="PTHR47515:SF1">
    <property type="entry name" value="BLR2054 PROTEIN"/>
    <property type="match status" value="1"/>
</dbReference>
<dbReference type="GO" id="GO:0015074">
    <property type="term" value="P:DNA integration"/>
    <property type="evidence" value="ECO:0007669"/>
    <property type="project" value="InterPro"/>
</dbReference>
<name>A0A7X5U2P4_9MYCO</name>